<dbReference type="GO" id="GO:0022627">
    <property type="term" value="C:cytosolic small ribosomal subunit"/>
    <property type="evidence" value="ECO:0007669"/>
    <property type="project" value="TreeGrafter"/>
</dbReference>
<protein>
    <recommendedName>
        <fullName evidence="4">40S ribosomal protein S3</fullName>
    </recommendedName>
</protein>
<dbReference type="GO" id="GO:2001235">
    <property type="term" value="P:positive regulation of apoptotic signaling pathway"/>
    <property type="evidence" value="ECO:0007669"/>
    <property type="project" value="TreeGrafter"/>
</dbReference>
<dbReference type="InterPro" id="IPR001351">
    <property type="entry name" value="Ribosomal_uS3_C"/>
</dbReference>
<comment type="similarity">
    <text evidence="1">Belongs to the universal ribosomal protein uS3 family.</text>
</comment>
<keyword evidence="3" id="KW-0687">Ribonucleoprotein</keyword>
<evidence type="ECO:0000256" key="3">
    <source>
        <dbReference type="ARBA" id="ARBA00023274"/>
    </source>
</evidence>
<evidence type="ECO:0000256" key="2">
    <source>
        <dbReference type="ARBA" id="ARBA00022980"/>
    </source>
</evidence>
<keyword evidence="2 6" id="KW-0689">Ribosomal protein</keyword>
<proteinExistence type="inferred from homology"/>
<dbReference type="GO" id="GO:0006412">
    <property type="term" value="P:translation"/>
    <property type="evidence" value="ECO:0007669"/>
    <property type="project" value="InterPro"/>
</dbReference>
<reference evidence="6" key="1">
    <citation type="submission" date="2021-05" db="EMBL/GenBank/DDBJ databases">
        <authorList>
            <person name="Alioto T."/>
            <person name="Alioto T."/>
            <person name="Gomez Garrido J."/>
        </authorList>
    </citation>
    <scope>NUCLEOTIDE SEQUENCE</scope>
</reference>
<evidence type="ECO:0000256" key="4">
    <source>
        <dbReference type="ARBA" id="ARBA00035408"/>
    </source>
</evidence>
<dbReference type="Gene3D" id="3.30.1140.32">
    <property type="entry name" value="Ribosomal protein S3, C-terminal domain"/>
    <property type="match status" value="1"/>
</dbReference>
<organism evidence="6">
    <name type="scientific">Culex pipiens</name>
    <name type="common">House mosquito</name>
    <dbReference type="NCBI Taxonomy" id="7175"/>
    <lineage>
        <taxon>Eukaryota</taxon>
        <taxon>Metazoa</taxon>
        <taxon>Ecdysozoa</taxon>
        <taxon>Arthropoda</taxon>
        <taxon>Hexapoda</taxon>
        <taxon>Insecta</taxon>
        <taxon>Pterygota</taxon>
        <taxon>Neoptera</taxon>
        <taxon>Endopterygota</taxon>
        <taxon>Diptera</taxon>
        <taxon>Nematocera</taxon>
        <taxon>Culicoidea</taxon>
        <taxon>Culicidae</taxon>
        <taxon>Culicinae</taxon>
        <taxon>Culicini</taxon>
        <taxon>Culex</taxon>
        <taxon>Culex</taxon>
    </lineage>
</organism>
<dbReference type="GO" id="GO:0003735">
    <property type="term" value="F:structural constituent of ribosome"/>
    <property type="evidence" value="ECO:0007669"/>
    <property type="project" value="InterPro"/>
</dbReference>
<accession>A0A8D8BR69</accession>
<dbReference type="PANTHER" id="PTHR11760">
    <property type="entry name" value="30S/40S RIBOSOMAL PROTEIN S3"/>
    <property type="match status" value="1"/>
</dbReference>
<dbReference type="InterPro" id="IPR057258">
    <property type="entry name" value="Ribosomal_uS3"/>
</dbReference>
<dbReference type="InterPro" id="IPR036419">
    <property type="entry name" value="Ribosomal_S3_C_sf"/>
</dbReference>
<evidence type="ECO:0000256" key="1">
    <source>
        <dbReference type="ARBA" id="ARBA00010761"/>
    </source>
</evidence>
<dbReference type="PANTHER" id="PTHR11760:SF32">
    <property type="entry name" value="SMALL RIBOSOMAL SUBUNIT PROTEIN US3"/>
    <property type="match status" value="1"/>
</dbReference>
<evidence type="ECO:0000313" key="6">
    <source>
        <dbReference type="EMBL" id="CAG6480002.1"/>
    </source>
</evidence>
<dbReference type="EMBL" id="HBUE01087324">
    <property type="protein sequence ID" value="CAG6480002.1"/>
    <property type="molecule type" value="Transcribed_RNA"/>
</dbReference>
<dbReference type="SUPFAM" id="SSF54821">
    <property type="entry name" value="Ribosomal protein S3 C-terminal domain"/>
    <property type="match status" value="1"/>
</dbReference>
<feature type="domain" description="Small ribosomal subunit protein uS3 C-terminal" evidence="5">
    <location>
        <begin position="35"/>
        <end position="113"/>
    </location>
</feature>
<dbReference type="GO" id="GO:0005634">
    <property type="term" value="C:nucleus"/>
    <property type="evidence" value="ECO:0007669"/>
    <property type="project" value="TreeGrafter"/>
</dbReference>
<name>A0A8D8BR69_CULPI</name>
<dbReference type="AlphaFoldDB" id="A0A8D8BR69"/>
<sequence>MAIASGSSPGTVELSAEKVATRCVCAIAQAESLCYKLIGGLAVRRACYGVLRFIMESCAKGYEVVVSGKLRGQRAKSMEFVDGMMIHSDDPCKEYSATATPLRQGELGIQVKIMLPWDPNGIFGPKEPLSDNV</sequence>
<dbReference type="Pfam" id="PF00189">
    <property type="entry name" value="Ribosomal_S3_C"/>
    <property type="match status" value="1"/>
</dbReference>
<evidence type="ECO:0000259" key="5">
    <source>
        <dbReference type="Pfam" id="PF00189"/>
    </source>
</evidence>